<accession>A0AA39FE23</accession>
<evidence type="ECO:0000313" key="2">
    <source>
        <dbReference type="Proteomes" id="UP001168972"/>
    </source>
</evidence>
<dbReference type="SUPFAM" id="SSF55486">
    <property type="entry name" value="Metalloproteases ('zincins'), catalytic domain"/>
    <property type="match status" value="1"/>
</dbReference>
<proteinExistence type="predicted"/>
<reference evidence="1" key="1">
    <citation type="journal article" date="2023" name="bioRxiv">
        <title>Scaffold-level genome assemblies of two parasitoid biocontrol wasps reveal the parthenogenesis mechanism and an associated novel virus.</title>
        <authorList>
            <person name="Inwood S."/>
            <person name="Skelly J."/>
            <person name="Guhlin J."/>
            <person name="Harrop T."/>
            <person name="Goldson S."/>
            <person name="Dearden P."/>
        </authorList>
    </citation>
    <scope>NUCLEOTIDE SEQUENCE</scope>
    <source>
        <strain evidence="1">Lincoln</strain>
        <tissue evidence="1">Whole body</tissue>
    </source>
</reference>
<dbReference type="Gene3D" id="3.40.390.10">
    <property type="entry name" value="Collagenase (Catalytic Domain)"/>
    <property type="match status" value="1"/>
</dbReference>
<evidence type="ECO:0000313" key="1">
    <source>
        <dbReference type="EMBL" id="KAK0167758.1"/>
    </source>
</evidence>
<keyword evidence="2" id="KW-1185">Reference proteome</keyword>
<protein>
    <submittedName>
        <fullName evidence="1">Uncharacterized protein</fullName>
    </submittedName>
</protein>
<organism evidence="1 2">
    <name type="scientific">Microctonus hyperodae</name>
    <name type="common">Parasitoid wasp</name>
    <dbReference type="NCBI Taxonomy" id="165561"/>
    <lineage>
        <taxon>Eukaryota</taxon>
        <taxon>Metazoa</taxon>
        <taxon>Ecdysozoa</taxon>
        <taxon>Arthropoda</taxon>
        <taxon>Hexapoda</taxon>
        <taxon>Insecta</taxon>
        <taxon>Pterygota</taxon>
        <taxon>Neoptera</taxon>
        <taxon>Endopterygota</taxon>
        <taxon>Hymenoptera</taxon>
        <taxon>Apocrita</taxon>
        <taxon>Ichneumonoidea</taxon>
        <taxon>Braconidae</taxon>
        <taxon>Euphorinae</taxon>
        <taxon>Microctonus</taxon>
    </lineage>
</organism>
<reference evidence="1" key="2">
    <citation type="submission" date="2023-03" db="EMBL/GenBank/DDBJ databases">
        <authorList>
            <person name="Inwood S.N."/>
            <person name="Skelly J.G."/>
            <person name="Guhlin J."/>
            <person name="Harrop T.W.R."/>
            <person name="Goldson S.G."/>
            <person name="Dearden P.K."/>
        </authorList>
    </citation>
    <scope>NUCLEOTIDE SEQUENCE</scope>
    <source>
        <strain evidence="1">Lincoln</strain>
        <tissue evidence="1">Whole body</tissue>
    </source>
</reference>
<name>A0AA39FE23_MICHY</name>
<dbReference type="Proteomes" id="UP001168972">
    <property type="component" value="Unassembled WGS sequence"/>
</dbReference>
<dbReference type="InterPro" id="IPR024079">
    <property type="entry name" value="MetalloPept_cat_dom_sf"/>
</dbReference>
<dbReference type="GO" id="GO:0008237">
    <property type="term" value="F:metallopeptidase activity"/>
    <property type="evidence" value="ECO:0007669"/>
    <property type="project" value="InterPro"/>
</dbReference>
<dbReference type="EMBL" id="JAQQBR010001831">
    <property type="protein sequence ID" value="KAK0167758.1"/>
    <property type="molecule type" value="Genomic_DNA"/>
</dbReference>
<sequence>MTSEKEDILGVATISGYEPNFYPHESYNISTVAVTDYESYEHYTTITHELAHVFNAEHDISRDWFFVHPCKRSIMAATDCCSFHCLYWSDKTENEFEKFFNSPAHCILKNRPQSLSPSWQRPFRFTKLQQCQCYGYKSDNEINKKKSANNMCAENLECKDKENQVITNLPFPMNGTPCGDDDEDKVCWNEKLPLSRDLFTTSAAKKIVTRARRGLVPHVPQTLRQFIDNVGNMPHNFSAAYHAHFESTEGKIGVVSFVSNIIILVLFVFTVPTSRPPELPVAGNKYQEKRQMGMNKVIGQSQNDVYMKTGRTPPDFPRMGEIIDREVKIRGCQSLLNSGRLTMKEFLNTKFNITEGYDNHGRDEEFEENHGIDAIRLINVQDPAVLRAGKEIIALLFLGNH</sequence>
<gene>
    <name evidence="1" type="ORF">PV327_001622</name>
</gene>
<dbReference type="AlphaFoldDB" id="A0AA39FE23"/>
<comment type="caution">
    <text evidence="1">The sequence shown here is derived from an EMBL/GenBank/DDBJ whole genome shotgun (WGS) entry which is preliminary data.</text>
</comment>